<evidence type="ECO:0000313" key="5">
    <source>
        <dbReference type="Proteomes" id="UP000614200"/>
    </source>
</evidence>
<feature type="domain" description="Fe/B12 periplasmic-binding" evidence="3">
    <location>
        <begin position="52"/>
        <end position="316"/>
    </location>
</feature>
<reference evidence="4 5" key="1">
    <citation type="submission" date="2020-11" db="EMBL/GenBank/DDBJ databases">
        <title>Fusibacter basophilias sp. nov.</title>
        <authorList>
            <person name="Qiu D."/>
        </authorList>
    </citation>
    <scope>NUCLEOTIDE SEQUENCE [LARGE SCALE GENOMIC DNA]</scope>
    <source>
        <strain evidence="4 5">Q10-2</strain>
    </source>
</reference>
<feature type="chain" id="PRO_5045322161" evidence="2">
    <location>
        <begin position="26"/>
        <end position="363"/>
    </location>
</feature>
<dbReference type="Pfam" id="PF01497">
    <property type="entry name" value="Peripla_BP_2"/>
    <property type="match status" value="1"/>
</dbReference>
<evidence type="ECO:0000259" key="3">
    <source>
        <dbReference type="PROSITE" id="PS50983"/>
    </source>
</evidence>
<evidence type="ECO:0000256" key="1">
    <source>
        <dbReference type="ARBA" id="ARBA00008814"/>
    </source>
</evidence>
<dbReference type="Gene3D" id="3.40.50.1980">
    <property type="entry name" value="Nitrogenase molybdenum iron protein domain"/>
    <property type="match status" value="2"/>
</dbReference>
<comment type="caution">
    <text evidence="4">The sequence shown here is derived from an EMBL/GenBank/DDBJ whole genome shotgun (WGS) entry which is preliminary data.</text>
</comment>
<dbReference type="InterPro" id="IPR050902">
    <property type="entry name" value="ABC_Transporter_SBP"/>
</dbReference>
<dbReference type="InterPro" id="IPR002491">
    <property type="entry name" value="ABC_transptr_periplasmic_BD"/>
</dbReference>
<dbReference type="SUPFAM" id="SSF53807">
    <property type="entry name" value="Helical backbone' metal receptor"/>
    <property type="match status" value="1"/>
</dbReference>
<gene>
    <name evidence="4" type="ORF">ISU02_04565</name>
</gene>
<dbReference type="Gene3D" id="1.20.58.2180">
    <property type="match status" value="1"/>
</dbReference>
<comment type="similarity">
    <text evidence="1">Belongs to the bacterial solute-binding protein 8 family.</text>
</comment>
<feature type="signal peptide" evidence="2">
    <location>
        <begin position="1"/>
        <end position="25"/>
    </location>
</feature>
<keyword evidence="5" id="KW-1185">Reference proteome</keyword>
<protein>
    <submittedName>
        <fullName evidence="4">ABC transporter substrate-binding protein</fullName>
    </submittedName>
</protein>
<dbReference type="PROSITE" id="PS50983">
    <property type="entry name" value="FE_B12_PBP"/>
    <property type="match status" value="1"/>
</dbReference>
<sequence length="363" mass="41136">MKAKLSIFILVVVMILSSCSNIVNTSDLNDENSKVIVDSMDREVRVPLEPQRVACLFTNTGHIMTMLGSGDKIVAVSNGLKRDKLLHEIAPSIKEAALVKVSGAVNFEELLKQNVDLVIMPSDMYADDALVKQFNKYKIPFIVTQFDSIETQQDLVMMLGEVFNAQEEAALYNAMYDEIRALVNDCIKDIPAEQRLRVYHALNEATNTVPLGSLPEEFMKISGGLEVSLKDQLIQDNDKYYASLEQIIAWNPEVIFCNEDGVDQYILEKDQWQMIDAVKNHRVYIMPTGISRWGHTTSIETPLAMMWVAKTLYPEACETLDLKAYTQAFYRDLFEYELTDEAYDSIIDGRGMRLNKDLSDQGE</sequence>
<dbReference type="PANTHER" id="PTHR30535:SF34">
    <property type="entry name" value="MOLYBDATE-BINDING PROTEIN MOLA"/>
    <property type="match status" value="1"/>
</dbReference>
<dbReference type="EMBL" id="JADKNH010000002">
    <property type="protein sequence ID" value="MBF4692374.1"/>
    <property type="molecule type" value="Genomic_DNA"/>
</dbReference>
<dbReference type="PANTHER" id="PTHR30535">
    <property type="entry name" value="VITAMIN B12-BINDING PROTEIN"/>
    <property type="match status" value="1"/>
</dbReference>
<name>A0ABR9ZRW9_9FIRM</name>
<dbReference type="Proteomes" id="UP000614200">
    <property type="component" value="Unassembled WGS sequence"/>
</dbReference>
<dbReference type="RefSeq" id="WP_194700606.1">
    <property type="nucleotide sequence ID" value="NZ_JADKNH010000002.1"/>
</dbReference>
<evidence type="ECO:0000313" key="4">
    <source>
        <dbReference type="EMBL" id="MBF4692374.1"/>
    </source>
</evidence>
<accession>A0ABR9ZRW9</accession>
<dbReference type="PROSITE" id="PS51257">
    <property type="entry name" value="PROKAR_LIPOPROTEIN"/>
    <property type="match status" value="1"/>
</dbReference>
<evidence type="ECO:0000256" key="2">
    <source>
        <dbReference type="SAM" id="SignalP"/>
    </source>
</evidence>
<organism evidence="4 5">
    <name type="scientific">Fusibacter ferrireducens</name>
    <dbReference type="NCBI Taxonomy" id="2785058"/>
    <lineage>
        <taxon>Bacteria</taxon>
        <taxon>Bacillati</taxon>
        <taxon>Bacillota</taxon>
        <taxon>Clostridia</taxon>
        <taxon>Eubacteriales</taxon>
        <taxon>Eubacteriales Family XII. Incertae Sedis</taxon>
        <taxon>Fusibacter</taxon>
    </lineage>
</organism>
<proteinExistence type="inferred from homology"/>
<keyword evidence="2" id="KW-0732">Signal</keyword>